<accession>A0A7T9DJ33</accession>
<dbReference type="SUPFAM" id="SSF53597">
    <property type="entry name" value="Dihydrofolate reductase-like"/>
    <property type="match status" value="1"/>
</dbReference>
<sequence>MQKKVVLFIAASLDGFIAKEDGNIDWLTRYESKDEDYGFKSMFARIGTVIVGGNTYRQVKDDYQGKPAYVFSRKKIVDAPPNIHVVQGSVEAFFKKLKLDDQKPIWLIGGGELVRQFLEAGLIDEFIITYVPILLGKGIPLFHASHSPISLELIQSKKYPNGLVQLHYVRTKK</sequence>
<dbReference type="InterPro" id="IPR050765">
    <property type="entry name" value="Riboflavin_Biosynth_HTPR"/>
</dbReference>
<dbReference type="AlphaFoldDB" id="A0A7T9DJ33"/>
<dbReference type="Proteomes" id="UP000596004">
    <property type="component" value="Chromosome"/>
</dbReference>
<dbReference type="InterPro" id="IPR002734">
    <property type="entry name" value="RibDG_C"/>
</dbReference>
<evidence type="ECO:0000313" key="2">
    <source>
        <dbReference type="EMBL" id="QQR92232.1"/>
    </source>
</evidence>
<dbReference type="InterPro" id="IPR024072">
    <property type="entry name" value="DHFR-like_dom_sf"/>
</dbReference>
<organism evidence="2">
    <name type="scientific">Candidatus Iainarchaeum sp</name>
    <dbReference type="NCBI Taxonomy" id="3101447"/>
    <lineage>
        <taxon>Archaea</taxon>
        <taxon>Candidatus Iainarchaeota</taxon>
        <taxon>Candidatus Iainarchaeia</taxon>
        <taxon>Candidatus Iainarchaeales</taxon>
        <taxon>Candidatus Iainarchaeaceae</taxon>
        <taxon>Candidatus Iainarchaeum</taxon>
    </lineage>
</organism>
<dbReference type="Gene3D" id="3.40.430.10">
    <property type="entry name" value="Dihydrofolate Reductase, subunit A"/>
    <property type="match status" value="1"/>
</dbReference>
<protein>
    <submittedName>
        <fullName evidence="2">Dihydrofolate reductase</fullName>
    </submittedName>
</protein>
<proteinExistence type="predicted"/>
<reference evidence="2" key="1">
    <citation type="submission" date="2020-11" db="EMBL/GenBank/DDBJ databases">
        <title>Connecting structure to function with the recovery of over 1000 high-quality activated sludge metagenome-assembled genomes encoding full-length rRNA genes using long-read sequencing.</title>
        <authorList>
            <person name="Singleton C.M."/>
            <person name="Petriglieri F."/>
            <person name="Kristensen J.M."/>
            <person name="Kirkegaard R.H."/>
            <person name="Michaelsen T.Y."/>
            <person name="Andersen M.H."/>
            <person name="Karst S.M."/>
            <person name="Dueholm M.S."/>
            <person name="Nielsen P.H."/>
            <person name="Albertsen M."/>
        </authorList>
    </citation>
    <scope>NUCLEOTIDE SEQUENCE</scope>
    <source>
        <strain evidence="2">Fred_18-Q3-R57-64_BAT3C.431</strain>
    </source>
</reference>
<dbReference type="GO" id="GO:0008703">
    <property type="term" value="F:5-amino-6-(5-phosphoribosylamino)uracil reductase activity"/>
    <property type="evidence" value="ECO:0007669"/>
    <property type="project" value="InterPro"/>
</dbReference>
<dbReference type="PANTHER" id="PTHR38011">
    <property type="entry name" value="DIHYDROFOLATE REDUCTASE FAMILY PROTEIN (AFU_ORTHOLOGUE AFUA_8G06820)"/>
    <property type="match status" value="1"/>
</dbReference>
<dbReference type="Pfam" id="PF01872">
    <property type="entry name" value="RibD_C"/>
    <property type="match status" value="1"/>
</dbReference>
<gene>
    <name evidence="2" type="ORF">IPJ89_03665</name>
</gene>
<feature type="domain" description="Bacterial bifunctional deaminase-reductase C-terminal" evidence="1">
    <location>
        <begin position="4"/>
        <end position="164"/>
    </location>
</feature>
<dbReference type="GO" id="GO:0009231">
    <property type="term" value="P:riboflavin biosynthetic process"/>
    <property type="evidence" value="ECO:0007669"/>
    <property type="project" value="InterPro"/>
</dbReference>
<dbReference type="PANTHER" id="PTHR38011:SF11">
    <property type="entry name" value="2,5-DIAMINO-6-RIBOSYLAMINO-4(3H)-PYRIMIDINONE 5'-PHOSPHATE REDUCTASE"/>
    <property type="match status" value="1"/>
</dbReference>
<evidence type="ECO:0000259" key="1">
    <source>
        <dbReference type="Pfam" id="PF01872"/>
    </source>
</evidence>
<name>A0A7T9DJ33_9ARCH</name>
<dbReference type="EMBL" id="CP064981">
    <property type="protein sequence ID" value="QQR92232.1"/>
    <property type="molecule type" value="Genomic_DNA"/>
</dbReference>